<feature type="compositionally biased region" description="Basic and acidic residues" evidence="2">
    <location>
        <begin position="659"/>
        <end position="678"/>
    </location>
</feature>
<feature type="domain" description="RRM" evidence="3">
    <location>
        <begin position="499"/>
        <end position="598"/>
    </location>
</feature>
<feature type="compositionally biased region" description="Polar residues" evidence="2">
    <location>
        <begin position="1"/>
        <end position="10"/>
    </location>
</feature>
<evidence type="ECO:0000259" key="3">
    <source>
        <dbReference type="PROSITE" id="PS50102"/>
    </source>
</evidence>
<reference evidence="4" key="1">
    <citation type="journal article" date="2020" name="Stud. Mycol.">
        <title>101 Dothideomycetes genomes: a test case for predicting lifestyles and emergence of pathogens.</title>
        <authorList>
            <person name="Haridas S."/>
            <person name="Albert R."/>
            <person name="Binder M."/>
            <person name="Bloem J."/>
            <person name="Labutti K."/>
            <person name="Salamov A."/>
            <person name="Andreopoulos B."/>
            <person name="Baker S."/>
            <person name="Barry K."/>
            <person name="Bills G."/>
            <person name="Bluhm B."/>
            <person name="Cannon C."/>
            <person name="Castanera R."/>
            <person name="Culley D."/>
            <person name="Daum C."/>
            <person name="Ezra D."/>
            <person name="Gonzalez J."/>
            <person name="Henrissat B."/>
            <person name="Kuo A."/>
            <person name="Liang C."/>
            <person name="Lipzen A."/>
            <person name="Lutzoni F."/>
            <person name="Magnuson J."/>
            <person name="Mondo S."/>
            <person name="Nolan M."/>
            <person name="Ohm R."/>
            <person name="Pangilinan J."/>
            <person name="Park H.-J."/>
            <person name="Ramirez L."/>
            <person name="Alfaro M."/>
            <person name="Sun H."/>
            <person name="Tritt A."/>
            <person name="Yoshinaga Y."/>
            <person name="Zwiers L.-H."/>
            <person name="Turgeon B."/>
            <person name="Goodwin S."/>
            <person name="Spatafora J."/>
            <person name="Crous P."/>
            <person name="Grigoriev I."/>
        </authorList>
    </citation>
    <scope>NUCLEOTIDE SEQUENCE</scope>
    <source>
        <strain evidence="4">ATCC 36951</strain>
    </source>
</reference>
<dbReference type="EMBL" id="ML993580">
    <property type="protein sequence ID" value="KAF2172753.1"/>
    <property type="molecule type" value="Genomic_DNA"/>
</dbReference>
<dbReference type="GO" id="GO:0003723">
    <property type="term" value="F:RNA binding"/>
    <property type="evidence" value="ECO:0007669"/>
    <property type="project" value="UniProtKB-UniRule"/>
</dbReference>
<dbReference type="InterPro" id="IPR000504">
    <property type="entry name" value="RRM_dom"/>
</dbReference>
<dbReference type="PROSITE" id="PS50102">
    <property type="entry name" value="RRM"/>
    <property type="match status" value="1"/>
</dbReference>
<keyword evidence="5" id="KW-1185">Reference proteome</keyword>
<protein>
    <recommendedName>
        <fullName evidence="3">RRM domain-containing protein</fullName>
    </recommendedName>
</protein>
<dbReference type="RefSeq" id="XP_033673642.1">
    <property type="nucleotide sequence ID" value="XM_033803737.1"/>
</dbReference>
<dbReference type="InterPro" id="IPR007201">
    <property type="entry name" value="Mei2-like_Rrm_C"/>
</dbReference>
<organism evidence="4 5">
    <name type="scientific">Zasmidium cellare ATCC 36951</name>
    <dbReference type="NCBI Taxonomy" id="1080233"/>
    <lineage>
        <taxon>Eukaryota</taxon>
        <taxon>Fungi</taxon>
        <taxon>Dikarya</taxon>
        <taxon>Ascomycota</taxon>
        <taxon>Pezizomycotina</taxon>
        <taxon>Dothideomycetes</taxon>
        <taxon>Dothideomycetidae</taxon>
        <taxon>Mycosphaerellales</taxon>
        <taxon>Mycosphaerellaceae</taxon>
        <taxon>Zasmidium</taxon>
    </lineage>
</organism>
<feature type="region of interest" description="Disordered" evidence="2">
    <location>
        <begin position="630"/>
        <end position="678"/>
    </location>
</feature>
<proteinExistence type="predicted"/>
<dbReference type="InterPro" id="IPR035979">
    <property type="entry name" value="RBD_domain_sf"/>
</dbReference>
<feature type="region of interest" description="Disordered" evidence="2">
    <location>
        <begin position="1"/>
        <end position="98"/>
    </location>
</feature>
<evidence type="ECO:0000313" key="5">
    <source>
        <dbReference type="Proteomes" id="UP000799537"/>
    </source>
</evidence>
<name>A0A6A6D148_ZASCE</name>
<evidence type="ECO:0000256" key="2">
    <source>
        <dbReference type="SAM" id="MobiDB-lite"/>
    </source>
</evidence>
<dbReference type="OrthoDB" id="417481at2759"/>
<dbReference type="GeneID" id="54557009"/>
<gene>
    <name evidence="4" type="ORF">M409DRAFT_16718</name>
</gene>
<evidence type="ECO:0000256" key="1">
    <source>
        <dbReference type="PROSITE-ProRule" id="PRU00176"/>
    </source>
</evidence>
<feature type="compositionally biased region" description="Basic and acidic residues" evidence="2">
    <location>
        <begin position="17"/>
        <end position="26"/>
    </location>
</feature>
<dbReference type="Pfam" id="PF04059">
    <property type="entry name" value="RRM_2"/>
    <property type="match status" value="1"/>
</dbReference>
<keyword evidence="1" id="KW-0694">RNA-binding</keyword>
<dbReference type="Proteomes" id="UP000799537">
    <property type="component" value="Unassembled WGS sequence"/>
</dbReference>
<accession>A0A6A6D148</accession>
<dbReference type="InterPro" id="IPR012677">
    <property type="entry name" value="Nucleotide-bd_a/b_plait_sf"/>
</dbReference>
<feature type="compositionally biased region" description="Low complexity" evidence="2">
    <location>
        <begin position="45"/>
        <end position="80"/>
    </location>
</feature>
<evidence type="ECO:0000313" key="4">
    <source>
        <dbReference type="EMBL" id="KAF2172753.1"/>
    </source>
</evidence>
<dbReference type="SUPFAM" id="SSF54928">
    <property type="entry name" value="RNA-binding domain, RBD"/>
    <property type="match status" value="1"/>
</dbReference>
<dbReference type="Gene3D" id="3.30.70.330">
    <property type="match status" value="1"/>
</dbReference>
<dbReference type="AlphaFoldDB" id="A0A6A6D148"/>
<sequence length="880" mass="95642">MGDIDNTPTAASKGKSRNRDDSHDSPATEVGGVTVSLGAMSLTNSSTEQQGSSSTQAQASSSTQTQASSSTQAQASSSTQKPVWAGPKPEQSPMDRNIFGGQYMNAAANTFCPSAFHPSTFQPSAFHPSAFNPTASAGHVMPEATFLQQQADQPLIVRSTPVGAGKGKEPVTNDGNGNMPAFTTDASSQDYRPRHFVKIDNVALDALQLVHLSGNILQTETADSEVHPGKTCVYICFDDLRDACKTAERASATVPTWDVQFLPDSLFKDRTGLVTTAYHDGTSKYDGQVLFVAKINRQHNGERLAQEYVPGIVQELAASFGDVINMQPYPHRAGQGFRVEYWAITAAKEAVAHLSEGKNIPHFRDGWDVSAQSFAEVLVAASRDAPEIIMSPTGRTAWSFDPQGNMVVEKPMLTVPKANPAMTATTTDVVPWSPARPRGQWTSLPMPQTQQVFDPSLMARSTSHPVGNHVTRGSGIAGEPRDNQEVSVARISNGQDVRTTVMIRNVPNEWTCEDMKTAVDAVSFGKYDFAYLRIDFERNLNVGYGFVNFIDAESIIPFLQHYHSRDWNQHTGLPGRRLGQVSYATIQGYDCLIEKFRNSAIMDECPGYRPKIFYTFLDAKTDDLVGTEKDFPKPNNASKHKRSAENAGQIGLFQPNSRGGDRVRGGDRARRSQYDRGTTRQMAEDASYYYAHAAGPAYGGMAPIGTPAMAPGMYPHHAGYPQMGQQFYNGFPPVDPMGANMIQYQGQYQHYQYPGNFAGAPHGYPGGNTGFVPFTGPGQAAPGYGQAAHGYGYGYNTNNRASQLRTLTNGRLATRPRGNVTVADPSRYDPAPGVPRSIVANQGEFPPVDQYALQQYYAANAGYAGVQAPANGNHYQYSQY</sequence>